<organism evidence="2 3">
    <name type="scientific">Chromobacterium alticapitis</name>
    <dbReference type="NCBI Taxonomy" id="2073169"/>
    <lineage>
        <taxon>Bacteria</taxon>
        <taxon>Pseudomonadati</taxon>
        <taxon>Pseudomonadota</taxon>
        <taxon>Betaproteobacteria</taxon>
        <taxon>Neisseriales</taxon>
        <taxon>Chromobacteriaceae</taxon>
        <taxon>Chromobacterium</taxon>
    </lineage>
</organism>
<accession>A0A2S5DBF8</accession>
<feature type="domain" description="YDG" evidence="1">
    <location>
        <begin position="51"/>
        <end position="108"/>
    </location>
</feature>
<feature type="non-terminal residue" evidence="2">
    <location>
        <position position="1"/>
    </location>
</feature>
<dbReference type="EMBL" id="PQWB01000130">
    <property type="protein sequence ID" value="POZ60341.1"/>
    <property type="molecule type" value="Genomic_DNA"/>
</dbReference>
<protein>
    <recommendedName>
        <fullName evidence="1">YDG domain-containing protein</fullName>
    </recommendedName>
</protein>
<feature type="domain" description="YDG" evidence="1">
    <location>
        <begin position="2"/>
        <end position="42"/>
    </location>
</feature>
<comment type="caution">
    <text evidence="2">The sequence shown here is derived from an EMBL/GenBank/DDBJ whole genome shotgun (WGS) entry which is preliminary data.</text>
</comment>
<dbReference type="InterPro" id="IPR041248">
    <property type="entry name" value="YDG"/>
</dbReference>
<gene>
    <name evidence="2" type="ORF">C2I19_19405</name>
</gene>
<evidence type="ECO:0000313" key="2">
    <source>
        <dbReference type="EMBL" id="POZ60341.1"/>
    </source>
</evidence>
<feature type="non-terminal residue" evidence="2">
    <location>
        <position position="108"/>
    </location>
</feature>
<reference evidence="3" key="1">
    <citation type="submission" date="2018-02" db="EMBL/GenBank/DDBJ databases">
        <authorList>
            <person name="O'Hara-Hanley K."/>
            <person name="Soby S."/>
        </authorList>
    </citation>
    <scope>NUCLEOTIDE SEQUENCE [LARGE SCALE GENOMIC DNA]</scope>
    <source>
        <strain evidence="3">MWU14-2602</strain>
    </source>
</reference>
<sequence>DVSLSGTAAFADKNAGTGKTVNVSGIAGNGADAGNYTLLNSTASTQANIAAKQITVSASGVNKVYDGSTAASAKLVSAGIVSGDDVSLSGTAAFADKNAGSGKTVSVT</sequence>
<evidence type="ECO:0000259" key="1">
    <source>
        <dbReference type="Pfam" id="PF18657"/>
    </source>
</evidence>
<name>A0A2S5DBF8_9NEIS</name>
<proteinExistence type="predicted"/>
<keyword evidence="3" id="KW-1185">Reference proteome</keyword>
<evidence type="ECO:0000313" key="3">
    <source>
        <dbReference type="Proteomes" id="UP000237082"/>
    </source>
</evidence>
<dbReference type="Proteomes" id="UP000237082">
    <property type="component" value="Unassembled WGS sequence"/>
</dbReference>
<dbReference type="Pfam" id="PF18657">
    <property type="entry name" value="YDG"/>
    <property type="match status" value="2"/>
</dbReference>
<dbReference type="AlphaFoldDB" id="A0A2S5DBF8"/>
<dbReference type="OrthoDB" id="218680at2"/>
<dbReference type="RefSeq" id="WP_158253768.1">
    <property type="nucleotide sequence ID" value="NZ_PQWB01000130.1"/>
</dbReference>